<dbReference type="SMART" id="SM00849">
    <property type="entry name" value="Lactamase_B"/>
    <property type="match status" value="1"/>
</dbReference>
<dbReference type="CDD" id="cd16279">
    <property type="entry name" value="metallo-hydrolase-like_MBL-fold"/>
    <property type="match status" value="1"/>
</dbReference>
<dbReference type="Proteomes" id="UP000176498">
    <property type="component" value="Unassembled WGS sequence"/>
</dbReference>
<comment type="caution">
    <text evidence="2">The sequence shown here is derived from an EMBL/GenBank/DDBJ whole genome shotgun (WGS) entry which is preliminary data.</text>
</comment>
<organism evidence="2 3">
    <name type="scientific">Candidatus Buchananbacteria bacterium RBG_13_36_9</name>
    <dbReference type="NCBI Taxonomy" id="1797530"/>
    <lineage>
        <taxon>Bacteria</taxon>
        <taxon>Candidatus Buchananiibacteriota</taxon>
    </lineage>
</organism>
<dbReference type="Gene3D" id="3.60.15.10">
    <property type="entry name" value="Ribonuclease Z/Hydroxyacylglutathione hydrolase-like"/>
    <property type="match status" value="1"/>
</dbReference>
<dbReference type="SUPFAM" id="SSF56281">
    <property type="entry name" value="Metallo-hydrolase/oxidoreductase"/>
    <property type="match status" value="1"/>
</dbReference>
<gene>
    <name evidence="2" type="ORF">A2Y82_02310</name>
</gene>
<accession>A0A1G1XRY5</accession>
<dbReference type="Pfam" id="PF12706">
    <property type="entry name" value="Lactamase_B_2"/>
    <property type="match status" value="1"/>
</dbReference>
<reference evidence="2 3" key="1">
    <citation type="journal article" date="2016" name="Nat. Commun.">
        <title>Thousands of microbial genomes shed light on interconnected biogeochemical processes in an aquifer system.</title>
        <authorList>
            <person name="Anantharaman K."/>
            <person name="Brown C.T."/>
            <person name="Hug L.A."/>
            <person name="Sharon I."/>
            <person name="Castelle C.J."/>
            <person name="Probst A.J."/>
            <person name="Thomas B.C."/>
            <person name="Singh A."/>
            <person name="Wilkins M.J."/>
            <person name="Karaoz U."/>
            <person name="Brodie E.L."/>
            <person name="Williams K.H."/>
            <person name="Hubbard S.S."/>
            <person name="Banfield J.F."/>
        </authorList>
    </citation>
    <scope>NUCLEOTIDE SEQUENCE [LARGE SCALE GENOMIC DNA]</scope>
</reference>
<feature type="domain" description="Metallo-beta-lactamase" evidence="1">
    <location>
        <begin position="24"/>
        <end position="217"/>
    </location>
</feature>
<evidence type="ECO:0000313" key="3">
    <source>
        <dbReference type="Proteomes" id="UP000176498"/>
    </source>
</evidence>
<dbReference type="EMBL" id="MHHZ01000009">
    <property type="protein sequence ID" value="OGY42077.1"/>
    <property type="molecule type" value="Genomic_DNA"/>
</dbReference>
<dbReference type="AlphaFoldDB" id="A0A1G1XRY5"/>
<proteinExistence type="predicted"/>
<dbReference type="PANTHER" id="PTHR42663">
    <property type="entry name" value="HYDROLASE C777.06C-RELATED-RELATED"/>
    <property type="match status" value="1"/>
</dbReference>
<dbReference type="InterPro" id="IPR036866">
    <property type="entry name" value="RibonucZ/Hydroxyglut_hydro"/>
</dbReference>
<dbReference type="InterPro" id="IPR001279">
    <property type="entry name" value="Metallo-B-lactamas"/>
</dbReference>
<dbReference type="PANTHER" id="PTHR42663:SF6">
    <property type="entry name" value="HYDROLASE C777.06C-RELATED"/>
    <property type="match status" value="1"/>
</dbReference>
<protein>
    <recommendedName>
        <fullName evidence="1">Metallo-beta-lactamase domain-containing protein</fullName>
    </recommendedName>
</protein>
<name>A0A1G1XRY5_9BACT</name>
<evidence type="ECO:0000313" key="2">
    <source>
        <dbReference type="EMBL" id="OGY42077.1"/>
    </source>
</evidence>
<sequence>MNLIFLGTGPCSGIFNKTGKSKRTRSSIFIHVQNLKILIDASPNFTEQINREKIKKIDAALITHPHIDAYGGLKQLNNWLKAPVSIYCQKQTWHIIKRKFKQLPKLNFIPIIPYKTFKLNKLPILPLPVQHSIINEKRFPTLAYKIQNLIYCSDVKFIPQKSRKYFHKIPHLILDAAMYFKRQIFSHLNTEEAIQLAQNLKIKNLYLTQIGHSYPSHQIAQQKINQFLKQNNIRTKTILAFDGLKIKF</sequence>
<evidence type="ECO:0000259" key="1">
    <source>
        <dbReference type="SMART" id="SM00849"/>
    </source>
</evidence>